<gene>
    <name evidence="2" type="ORF">WKW79_18540</name>
</gene>
<dbReference type="SUPFAM" id="SSF49879">
    <property type="entry name" value="SMAD/FHA domain"/>
    <property type="match status" value="1"/>
</dbReference>
<dbReference type="InterPro" id="IPR000253">
    <property type="entry name" value="FHA_dom"/>
</dbReference>
<protein>
    <submittedName>
        <fullName evidence="2">FHA domain-containing protein</fullName>
    </submittedName>
</protein>
<dbReference type="CDD" id="cd00060">
    <property type="entry name" value="FHA"/>
    <property type="match status" value="1"/>
</dbReference>
<dbReference type="PROSITE" id="PS50006">
    <property type="entry name" value="FHA_DOMAIN"/>
    <property type="match status" value="1"/>
</dbReference>
<name>A0ABU8XAG2_9BURK</name>
<dbReference type="InterPro" id="IPR050923">
    <property type="entry name" value="Cell_Proc_Reg/RNA_Proc"/>
</dbReference>
<dbReference type="Pfam" id="PF00498">
    <property type="entry name" value="FHA"/>
    <property type="match status" value="1"/>
</dbReference>
<dbReference type="SMART" id="SM00240">
    <property type="entry name" value="FHA"/>
    <property type="match status" value="1"/>
</dbReference>
<evidence type="ECO:0000313" key="3">
    <source>
        <dbReference type="Proteomes" id="UP001367030"/>
    </source>
</evidence>
<organism evidence="2 3">
    <name type="scientific">Variovorax robiniae</name>
    <dbReference type="NCBI Taxonomy" id="1836199"/>
    <lineage>
        <taxon>Bacteria</taxon>
        <taxon>Pseudomonadati</taxon>
        <taxon>Pseudomonadota</taxon>
        <taxon>Betaproteobacteria</taxon>
        <taxon>Burkholderiales</taxon>
        <taxon>Comamonadaceae</taxon>
        <taxon>Variovorax</taxon>
    </lineage>
</organism>
<dbReference type="InterPro" id="IPR008984">
    <property type="entry name" value="SMAD_FHA_dom_sf"/>
</dbReference>
<evidence type="ECO:0000259" key="1">
    <source>
        <dbReference type="PROSITE" id="PS50006"/>
    </source>
</evidence>
<sequence length="127" mass="13725">MPKLIVMTQPGKTKLVPLAAETQIGRATGNDLVIDSERVSRFHALVTVENGAVWIRDLKSSNGTFVNGHRIVSRALSNGDGILIGDCQMRFLAGEQDVAPAEALRLVTIPGVLTELDLDKLRKPGPR</sequence>
<feature type="domain" description="FHA" evidence="1">
    <location>
        <begin position="22"/>
        <end position="71"/>
    </location>
</feature>
<evidence type="ECO:0000313" key="2">
    <source>
        <dbReference type="EMBL" id="MEJ8856581.1"/>
    </source>
</evidence>
<proteinExistence type="predicted"/>
<comment type="caution">
    <text evidence="2">The sequence shown here is derived from an EMBL/GenBank/DDBJ whole genome shotgun (WGS) entry which is preliminary data.</text>
</comment>
<reference evidence="2 3" key="1">
    <citation type="submission" date="2024-03" db="EMBL/GenBank/DDBJ databases">
        <title>Novel species of the genus Variovorax.</title>
        <authorList>
            <person name="Liu Q."/>
            <person name="Xin Y.-H."/>
        </authorList>
    </citation>
    <scope>NUCLEOTIDE SEQUENCE [LARGE SCALE GENOMIC DNA]</scope>
    <source>
        <strain evidence="2 3">KACC 18901</strain>
    </source>
</reference>
<dbReference type="RefSeq" id="WP_340336646.1">
    <property type="nucleotide sequence ID" value="NZ_JBBKZS010000007.1"/>
</dbReference>
<dbReference type="Proteomes" id="UP001367030">
    <property type="component" value="Unassembled WGS sequence"/>
</dbReference>
<dbReference type="EMBL" id="JBBKZS010000007">
    <property type="protein sequence ID" value="MEJ8856581.1"/>
    <property type="molecule type" value="Genomic_DNA"/>
</dbReference>
<dbReference type="Gene3D" id="2.60.200.20">
    <property type="match status" value="1"/>
</dbReference>
<accession>A0ABU8XAG2</accession>
<keyword evidence="3" id="KW-1185">Reference proteome</keyword>
<dbReference type="PANTHER" id="PTHR23308">
    <property type="entry name" value="NUCLEAR INHIBITOR OF PROTEIN PHOSPHATASE-1"/>
    <property type="match status" value="1"/>
</dbReference>